<name>A0A0J1GYM6_9GAMM</name>
<sequence length="60" mass="6616">MKPLASHELQAELSLVTLCDIAAPLSLKDKTLVPALNKGRRKRKMSLRRPTKMPMTATSA</sequence>
<comment type="caution">
    <text evidence="2">The sequence shown here is derived from an EMBL/GenBank/DDBJ whole genome shotgun (WGS) entry which is preliminary data.</text>
</comment>
<evidence type="ECO:0000313" key="2">
    <source>
        <dbReference type="EMBL" id="KLV04733.1"/>
    </source>
</evidence>
<dbReference type="STRING" id="1195763.ABT56_13475"/>
<evidence type="ECO:0000313" key="3">
    <source>
        <dbReference type="Proteomes" id="UP000036097"/>
    </source>
</evidence>
<organism evidence="2 3">
    <name type="scientific">Photobacterium aquae</name>
    <dbReference type="NCBI Taxonomy" id="1195763"/>
    <lineage>
        <taxon>Bacteria</taxon>
        <taxon>Pseudomonadati</taxon>
        <taxon>Pseudomonadota</taxon>
        <taxon>Gammaproteobacteria</taxon>
        <taxon>Vibrionales</taxon>
        <taxon>Vibrionaceae</taxon>
        <taxon>Photobacterium</taxon>
    </lineage>
</organism>
<dbReference type="PATRIC" id="fig|1195763.3.peg.2857"/>
<proteinExistence type="predicted"/>
<evidence type="ECO:0000256" key="1">
    <source>
        <dbReference type="SAM" id="MobiDB-lite"/>
    </source>
</evidence>
<accession>A0A0J1GYM6</accession>
<feature type="compositionally biased region" description="Basic residues" evidence="1">
    <location>
        <begin position="38"/>
        <end position="51"/>
    </location>
</feature>
<gene>
    <name evidence="2" type="ORF">ABT56_13475</name>
</gene>
<reference evidence="2 3" key="1">
    <citation type="submission" date="2015-05" db="EMBL/GenBank/DDBJ databases">
        <title>Photobacterium galathea sp. nov.</title>
        <authorList>
            <person name="Machado H."/>
            <person name="Gram L."/>
        </authorList>
    </citation>
    <scope>NUCLEOTIDE SEQUENCE [LARGE SCALE GENOMIC DNA]</scope>
    <source>
        <strain evidence="2 3">CGMCC 1.12159</strain>
    </source>
</reference>
<feature type="region of interest" description="Disordered" evidence="1">
    <location>
        <begin position="36"/>
        <end position="60"/>
    </location>
</feature>
<protein>
    <submittedName>
        <fullName evidence="2">Uncharacterized protein</fullName>
    </submittedName>
</protein>
<keyword evidence="3" id="KW-1185">Reference proteome</keyword>
<dbReference type="EMBL" id="LDOT01000020">
    <property type="protein sequence ID" value="KLV04733.1"/>
    <property type="molecule type" value="Genomic_DNA"/>
</dbReference>
<dbReference type="Proteomes" id="UP000036097">
    <property type="component" value="Unassembled WGS sequence"/>
</dbReference>
<dbReference type="AlphaFoldDB" id="A0A0J1GYM6"/>